<reference evidence="7 8" key="1">
    <citation type="submission" date="2021-04" db="EMBL/GenBank/DDBJ databases">
        <authorList>
            <person name="Rakotoarivonina H."/>
        </authorList>
    </citation>
    <scope>NUCLEOTIDE SEQUENCE [LARGE SCALE GENOMIC DNA]</scope>
    <source>
        <strain evidence="7 8">XE</strain>
    </source>
</reference>
<dbReference type="Pfam" id="PF02899">
    <property type="entry name" value="Phage_int_SAM_1"/>
    <property type="match status" value="1"/>
</dbReference>
<evidence type="ECO:0000256" key="3">
    <source>
        <dbReference type="ARBA" id="ARBA00023172"/>
    </source>
</evidence>
<sequence length="324" mass="37995">MNKPMKRRSYLLKRNEKETIQPNIPLSFDEAVRLFLLDLRAKNLSVRTLEFHETNLYSLQKALMDKQIQIDLYSITYNDIKHHFIGGMLEQKLAGNTINGRIKSCKAFFAFLYRENLIQNNLAEHFALVKSEKKMISTFSKHQIINLLEQPDRNTFVGLRDYTMMLILLETGLRLNELLNLRIEDIRWADNEIYVYQGKSNKTRRVPFQKTCANAIRQYLKERGDVGTDVLFVTVNHTPVHPRTFQDHLTNYGKSAGLRGVRVSPHTFRHTMAKFYILNGGDAFTLQQILGHSTLDMVRHYVQLFRSDIQEQHRKFSPVENMKF</sequence>
<feature type="domain" description="Tyr recombinase" evidence="5">
    <location>
        <begin position="134"/>
        <end position="314"/>
    </location>
</feature>
<dbReference type="InterPro" id="IPR002104">
    <property type="entry name" value="Integrase_catalytic"/>
</dbReference>
<keyword evidence="2 4" id="KW-0238">DNA-binding</keyword>
<proteinExistence type="predicted"/>
<dbReference type="RefSeq" id="WP_213487133.1">
    <property type="nucleotide sequence ID" value="NZ_CAJRAY010000108.1"/>
</dbReference>
<name>A0ABN7S816_THEXY</name>
<dbReference type="EMBL" id="CAJRAY010000108">
    <property type="protein sequence ID" value="CAG5093647.1"/>
    <property type="molecule type" value="Genomic_DNA"/>
</dbReference>
<dbReference type="PANTHER" id="PTHR30349">
    <property type="entry name" value="PHAGE INTEGRASE-RELATED"/>
    <property type="match status" value="1"/>
</dbReference>
<dbReference type="InterPro" id="IPR050090">
    <property type="entry name" value="Tyrosine_recombinase_XerCD"/>
</dbReference>
<evidence type="ECO:0000313" key="8">
    <source>
        <dbReference type="Proteomes" id="UP000681526"/>
    </source>
</evidence>
<evidence type="ECO:0000256" key="2">
    <source>
        <dbReference type="ARBA" id="ARBA00023125"/>
    </source>
</evidence>
<evidence type="ECO:0000313" key="7">
    <source>
        <dbReference type="EMBL" id="CAG5093647.1"/>
    </source>
</evidence>
<dbReference type="PROSITE" id="PS51900">
    <property type="entry name" value="CB"/>
    <property type="match status" value="1"/>
</dbReference>
<dbReference type="InterPro" id="IPR011010">
    <property type="entry name" value="DNA_brk_join_enz"/>
</dbReference>
<dbReference type="PANTHER" id="PTHR30349:SF81">
    <property type="entry name" value="TYROSINE RECOMBINASE XERC"/>
    <property type="match status" value="1"/>
</dbReference>
<evidence type="ECO:0000259" key="6">
    <source>
        <dbReference type="PROSITE" id="PS51900"/>
    </source>
</evidence>
<organism evidence="7 8">
    <name type="scientific">Thermobacillus xylanilyticus</name>
    <dbReference type="NCBI Taxonomy" id="76633"/>
    <lineage>
        <taxon>Bacteria</taxon>
        <taxon>Bacillati</taxon>
        <taxon>Bacillota</taxon>
        <taxon>Bacilli</taxon>
        <taxon>Bacillales</taxon>
        <taxon>Paenibacillaceae</taxon>
        <taxon>Thermobacillus</taxon>
    </lineage>
</organism>
<feature type="domain" description="Core-binding (CB)" evidence="6">
    <location>
        <begin position="26"/>
        <end position="113"/>
    </location>
</feature>
<dbReference type="InterPro" id="IPR004107">
    <property type="entry name" value="Integrase_SAM-like_N"/>
</dbReference>
<accession>A0ABN7S816</accession>
<evidence type="ECO:0000256" key="1">
    <source>
        <dbReference type="ARBA" id="ARBA00022908"/>
    </source>
</evidence>
<dbReference type="InterPro" id="IPR010998">
    <property type="entry name" value="Integrase_recombinase_N"/>
</dbReference>
<evidence type="ECO:0000259" key="5">
    <source>
        <dbReference type="PROSITE" id="PS51898"/>
    </source>
</evidence>
<dbReference type="CDD" id="cd00397">
    <property type="entry name" value="DNA_BRE_C"/>
    <property type="match status" value="1"/>
</dbReference>
<gene>
    <name evidence="7" type="primary">txxe 3766-xerC3</name>
    <name evidence="7" type="ORF">TXXE_20025</name>
</gene>
<dbReference type="Gene3D" id="1.10.150.130">
    <property type="match status" value="1"/>
</dbReference>
<dbReference type="InterPro" id="IPR013762">
    <property type="entry name" value="Integrase-like_cat_sf"/>
</dbReference>
<evidence type="ECO:0000256" key="4">
    <source>
        <dbReference type="PROSITE-ProRule" id="PRU01248"/>
    </source>
</evidence>
<dbReference type="InterPro" id="IPR044068">
    <property type="entry name" value="CB"/>
</dbReference>
<comment type="caution">
    <text evidence="7">The sequence shown here is derived from an EMBL/GenBank/DDBJ whole genome shotgun (WGS) entry which is preliminary data.</text>
</comment>
<keyword evidence="1" id="KW-0229">DNA integration</keyword>
<keyword evidence="3" id="KW-0233">DNA recombination</keyword>
<dbReference type="Pfam" id="PF00589">
    <property type="entry name" value="Phage_integrase"/>
    <property type="match status" value="1"/>
</dbReference>
<keyword evidence="8" id="KW-1185">Reference proteome</keyword>
<dbReference type="SUPFAM" id="SSF56349">
    <property type="entry name" value="DNA breaking-rejoining enzymes"/>
    <property type="match status" value="1"/>
</dbReference>
<dbReference type="PROSITE" id="PS51898">
    <property type="entry name" value="TYR_RECOMBINASE"/>
    <property type="match status" value="1"/>
</dbReference>
<dbReference type="Proteomes" id="UP000681526">
    <property type="component" value="Unassembled WGS sequence"/>
</dbReference>
<protein>
    <submittedName>
        <fullName evidence="7">Tyrosine recombinase xerD</fullName>
    </submittedName>
</protein>
<dbReference type="Gene3D" id="1.10.443.10">
    <property type="entry name" value="Intergrase catalytic core"/>
    <property type="match status" value="1"/>
</dbReference>